<dbReference type="InterPro" id="IPR057632">
    <property type="entry name" value="TPGS1_C"/>
</dbReference>
<dbReference type="PANTHER" id="PTHR31932">
    <property type="entry name" value="TUBULIN POLYGLUTAMYLASE COMPLEX SUBUNIT 1"/>
    <property type="match status" value="1"/>
</dbReference>
<organism evidence="2 3">
    <name type="scientific">Gadus morhua</name>
    <name type="common">Atlantic cod</name>
    <dbReference type="NCBI Taxonomy" id="8049"/>
    <lineage>
        <taxon>Eukaryota</taxon>
        <taxon>Metazoa</taxon>
        <taxon>Chordata</taxon>
        <taxon>Craniata</taxon>
        <taxon>Vertebrata</taxon>
        <taxon>Euteleostomi</taxon>
        <taxon>Actinopterygii</taxon>
        <taxon>Neopterygii</taxon>
        <taxon>Teleostei</taxon>
        <taxon>Neoteleostei</taxon>
        <taxon>Acanthomorphata</taxon>
        <taxon>Zeiogadaria</taxon>
        <taxon>Gadariae</taxon>
        <taxon>Gadiformes</taxon>
        <taxon>Gadoidei</taxon>
        <taxon>Gadidae</taxon>
        <taxon>Gadus</taxon>
    </lineage>
</organism>
<dbReference type="Proteomes" id="UP000694546">
    <property type="component" value="Chromosome 5"/>
</dbReference>
<keyword evidence="3" id="KW-1185">Reference proteome</keyword>
<dbReference type="OMA" id="FSDYIRQ"/>
<dbReference type="Pfam" id="PF24480">
    <property type="entry name" value="TPGS1_C"/>
    <property type="match status" value="1"/>
</dbReference>
<dbReference type="AlphaFoldDB" id="A0A8C4ZE30"/>
<reference evidence="2" key="2">
    <citation type="submission" date="2025-09" db="UniProtKB">
        <authorList>
            <consortium name="Ensembl"/>
        </authorList>
    </citation>
    <scope>IDENTIFICATION</scope>
</reference>
<sequence length="290" mass="30597">MAEKRRSGGTAVLPEVKPTQSESDRLLLSQLGVGELLRGAILKMVEARSDDPIGFLADHFCNLASVSESAGTPGVSDGDQVNGVPSACAQEQQHLNRALWHLRLAHHSQRSAFSNNLLLAYDLLSHPTSGCPGAGGGVRGGLYTQTLQCLCSEGGVPASTSAPLLRRLHCQAHEAVPYDLFRQGVLTCAVFSDYIRQAQRLYAQVGCPAEGPASRALCLAVLGTLQEALETSQGPGANRYLEASAKISSHKVAQVMARGGRAPGPGGNMDAKEFENAAAELFIARVRVVS</sequence>
<dbReference type="GO" id="GO:0008017">
    <property type="term" value="F:microtubule binding"/>
    <property type="evidence" value="ECO:0007669"/>
    <property type="project" value="TreeGrafter"/>
</dbReference>
<protein>
    <recommendedName>
        <fullName evidence="1">Tubulin polyglutamylase complex subunit 1-like C-terminal domain-containing protein</fullName>
    </recommendedName>
</protein>
<accession>A0A8C4ZE30</accession>
<dbReference type="InterPro" id="IPR047502">
    <property type="entry name" value="DD_TPGS1"/>
</dbReference>
<dbReference type="PANTHER" id="PTHR31932:SF2">
    <property type="entry name" value="TUBULIN POLYGLUTAMYLASE COMPLEX SUBUNIT 1"/>
    <property type="match status" value="1"/>
</dbReference>
<reference evidence="2" key="1">
    <citation type="submission" date="2025-08" db="UniProtKB">
        <authorList>
            <consortium name="Ensembl"/>
        </authorList>
    </citation>
    <scope>IDENTIFICATION</scope>
</reference>
<dbReference type="Ensembl" id="ENSGMOT00000013251.2">
    <property type="protein sequence ID" value="ENSGMOP00000012908.2"/>
    <property type="gene ID" value="ENSGMOG00000012069.2"/>
</dbReference>
<name>A0A8C4ZE30_GADMO</name>
<dbReference type="GeneTree" id="ENSGT00500000045074"/>
<proteinExistence type="predicted"/>
<feature type="domain" description="Tubulin polyglutamylase complex subunit 1-like C-terminal" evidence="1">
    <location>
        <begin position="90"/>
        <end position="287"/>
    </location>
</feature>
<dbReference type="InterPro" id="IPR039235">
    <property type="entry name" value="TPGS1"/>
</dbReference>
<evidence type="ECO:0000313" key="2">
    <source>
        <dbReference type="Ensembl" id="ENSGMOP00000012908.2"/>
    </source>
</evidence>
<evidence type="ECO:0000259" key="1">
    <source>
        <dbReference type="Pfam" id="PF24480"/>
    </source>
</evidence>
<evidence type="ECO:0000313" key="3">
    <source>
        <dbReference type="Proteomes" id="UP000694546"/>
    </source>
</evidence>
<dbReference type="CDD" id="cd22960">
    <property type="entry name" value="DD_TPGS1"/>
    <property type="match status" value="1"/>
</dbReference>